<dbReference type="SUPFAM" id="SSF53474">
    <property type="entry name" value="alpha/beta-Hydrolases"/>
    <property type="match status" value="1"/>
</dbReference>
<feature type="domain" description="Alpha/beta hydrolase fold-3" evidence="3">
    <location>
        <begin position="561"/>
        <end position="769"/>
    </location>
</feature>
<dbReference type="PANTHER" id="PTHR42032">
    <property type="entry name" value="YALI0E30679P"/>
    <property type="match status" value="1"/>
</dbReference>
<dbReference type="Gene3D" id="3.40.50.1820">
    <property type="entry name" value="alpha/beta hydrolase"/>
    <property type="match status" value="1"/>
</dbReference>
<evidence type="ECO:0000313" key="5">
    <source>
        <dbReference type="Proteomes" id="UP000249619"/>
    </source>
</evidence>
<accession>A0A364NAQ5</accession>
<gene>
    <name evidence="4" type="ORF">DDE83_002270</name>
</gene>
<keyword evidence="2" id="KW-1133">Transmembrane helix</keyword>
<sequence length="796" mass="88489">MNGTPAPDSHAIQPQLRQRMLNRAATFAEGARPCTPPTAVPRRRSSLVSDLSDTRHSLRSSTDNLLKLNGKNDMDRHASSDEPSRWIALPVVAAVVPAIIGLTVENGADMTTDVLILVLAGWFLHWSVKVPWDWYHDAQQRRYVNDEQDDTYDDTIHEEDGEGVEDMIEAVAEATVEPKGEAGGGPSAASTAQEEARKALKRSELLAFMGCFLGPLLGALLMHTIRGQLMRAEGIVSDANLSIFLLIAEIPPVNRLIKMRTERILHLQRIVRDAPREPLRPADAQQLTQRMTELEGRLEGTHTPSPNNNNEIDVEKISAEVRQTTQLQLDALNRAVRRYEKRHMAQSLQIEARFQDLESRLSDALALAAAAARTGQRPGIVAITLSWIAGTISYMMQMAWDIAMYPFRTAVIAIGVAKSLFVRDKQQVKRRPKGAVQVNGHTSMATIRVGRTQGEKTTRRKEMSLKSDVTVSAAKFDRSTIDKQTLEFNDKLIKIWADGPRWYEVGAAEYRKLRWEGKTPLTKPIVLPEGVNGALPSRDAGREIPYRVFKPSSGVSKGIHMHIHGGGWVLMSEAYQDPYLKYMADHFEVTVVSIGYRLAPEDPWPAGVEDCYDAAEWLVKKGPEIFGSELMFTGGESAGGHLACLVALHLLEKLPSFAFKGLLLHFGCFDMSSFLPHVLHHETHLVIDHDVMKSYIDALLPNTTEEQRRHPSISPFWADLRGKKLPPALFTCGSEDPLLDDSVMMGAKWAMWGNESVVKIYHGAPHGYIGFPPGTIKAVQEALDDTEAFVRAKRGE</sequence>
<feature type="transmembrane region" description="Helical" evidence="2">
    <location>
        <begin position="379"/>
        <end position="396"/>
    </location>
</feature>
<dbReference type="PANTHER" id="PTHR42032:SF1">
    <property type="entry name" value="YALI0E30679P"/>
    <property type="match status" value="1"/>
</dbReference>
<evidence type="ECO:0000259" key="3">
    <source>
        <dbReference type="Pfam" id="PF07859"/>
    </source>
</evidence>
<feature type="transmembrane region" description="Helical" evidence="2">
    <location>
        <begin position="235"/>
        <end position="253"/>
    </location>
</feature>
<comment type="caution">
    <text evidence="4">The sequence shown here is derived from an EMBL/GenBank/DDBJ whole genome shotgun (WGS) entry which is preliminary data.</text>
</comment>
<dbReference type="InterPro" id="IPR013094">
    <property type="entry name" value="AB_hydrolase_3"/>
</dbReference>
<dbReference type="InterPro" id="IPR029058">
    <property type="entry name" value="AB_hydrolase_fold"/>
</dbReference>
<feature type="transmembrane region" description="Helical" evidence="2">
    <location>
        <begin position="205"/>
        <end position="223"/>
    </location>
</feature>
<keyword evidence="2" id="KW-0472">Membrane</keyword>
<dbReference type="EMBL" id="QGDH01000023">
    <property type="protein sequence ID" value="RAR14320.1"/>
    <property type="molecule type" value="Genomic_DNA"/>
</dbReference>
<evidence type="ECO:0000313" key="4">
    <source>
        <dbReference type="EMBL" id="RAR14320.1"/>
    </source>
</evidence>
<organism evidence="4 5">
    <name type="scientific">Stemphylium lycopersici</name>
    <name type="common">Tomato gray leaf spot disease fungus</name>
    <name type="synonym">Thyrospora lycopersici</name>
    <dbReference type="NCBI Taxonomy" id="183478"/>
    <lineage>
        <taxon>Eukaryota</taxon>
        <taxon>Fungi</taxon>
        <taxon>Dikarya</taxon>
        <taxon>Ascomycota</taxon>
        <taxon>Pezizomycotina</taxon>
        <taxon>Dothideomycetes</taxon>
        <taxon>Pleosporomycetidae</taxon>
        <taxon>Pleosporales</taxon>
        <taxon>Pleosporineae</taxon>
        <taxon>Pleosporaceae</taxon>
        <taxon>Stemphylium</taxon>
    </lineage>
</organism>
<dbReference type="STRING" id="183478.A0A364NAQ5"/>
<dbReference type="Proteomes" id="UP000249619">
    <property type="component" value="Unassembled WGS sequence"/>
</dbReference>
<keyword evidence="2" id="KW-0812">Transmembrane</keyword>
<dbReference type="AlphaFoldDB" id="A0A364NAQ5"/>
<dbReference type="OrthoDB" id="408631at2759"/>
<reference evidence="5" key="1">
    <citation type="submission" date="2018-05" db="EMBL/GenBank/DDBJ databases">
        <title>Draft genome sequence of Stemphylium lycopersici strain CIDEFI 213.</title>
        <authorList>
            <person name="Medina R."/>
            <person name="Franco M.E.E."/>
            <person name="Lucentini C.G."/>
            <person name="Saparrat M.C.N."/>
            <person name="Balatti P.A."/>
        </authorList>
    </citation>
    <scope>NUCLEOTIDE SEQUENCE [LARGE SCALE GENOMIC DNA]</scope>
    <source>
        <strain evidence="5">CIDEFI 213</strain>
    </source>
</reference>
<feature type="transmembrane region" description="Helical" evidence="2">
    <location>
        <begin position="86"/>
        <end position="104"/>
    </location>
</feature>
<keyword evidence="5" id="KW-1185">Reference proteome</keyword>
<dbReference type="GO" id="GO:0016787">
    <property type="term" value="F:hydrolase activity"/>
    <property type="evidence" value="ECO:0007669"/>
    <property type="project" value="InterPro"/>
</dbReference>
<evidence type="ECO:0000256" key="2">
    <source>
        <dbReference type="SAM" id="Phobius"/>
    </source>
</evidence>
<feature type="region of interest" description="Disordered" evidence="1">
    <location>
        <begin position="62"/>
        <end position="81"/>
    </location>
</feature>
<dbReference type="Pfam" id="PF07859">
    <property type="entry name" value="Abhydrolase_3"/>
    <property type="match status" value="1"/>
</dbReference>
<evidence type="ECO:0000256" key="1">
    <source>
        <dbReference type="SAM" id="MobiDB-lite"/>
    </source>
</evidence>
<feature type="compositionally biased region" description="Basic and acidic residues" evidence="1">
    <location>
        <begin position="70"/>
        <end position="81"/>
    </location>
</feature>
<name>A0A364NAQ5_STELY</name>
<proteinExistence type="predicted"/>
<protein>
    <submittedName>
        <fullName evidence="4">Esterase lipase thioesterase</fullName>
    </submittedName>
</protein>